<dbReference type="SMART" id="SM00382">
    <property type="entry name" value="AAA"/>
    <property type="match status" value="1"/>
</dbReference>
<dbReference type="InterPro" id="IPR027417">
    <property type="entry name" value="P-loop_NTPase"/>
</dbReference>
<feature type="domain" description="AAA+ ATPase" evidence="2">
    <location>
        <begin position="11"/>
        <end position="188"/>
    </location>
</feature>
<accession>A0A365P3F7</accession>
<evidence type="ECO:0000259" key="2">
    <source>
        <dbReference type="SMART" id="SM00382"/>
    </source>
</evidence>
<evidence type="ECO:0000256" key="1">
    <source>
        <dbReference type="SAM" id="MobiDB-lite"/>
    </source>
</evidence>
<dbReference type="Pfam" id="PF13479">
    <property type="entry name" value="AAA_24"/>
    <property type="match status" value="1"/>
</dbReference>
<dbReference type="SUPFAM" id="SSF52540">
    <property type="entry name" value="P-loop containing nucleoside triphosphate hydrolases"/>
    <property type="match status" value="1"/>
</dbReference>
<sequence length="287" mass="31797">MQLKKSERSKAKIKMALQGPSGSGKSMSAILLAQGITNGNLSKVALIDSENGSGNLYAHLGGYNVLNLEAPHSPERYIEAIEVCEKAGMEVIILDSISHAWDYLIDYHSSLPGNSFTNWAKITPRQKAFVDKILQCNAHVICTMRVKQDYVLSEKNGKMVPEKVGLKAIQRDEISYEFTIVFDVDSKHYATASKDRTLLFEGKPQFLINASTGSKILQWCNSTLTIAQLQQKIVECMTVKELTDLYHANISLSTSIEKDFVNKRDLLNNLTSKISSNGNGTYPSTSK</sequence>
<dbReference type="AlphaFoldDB" id="A0A365P3F7"/>
<dbReference type="OrthoDB" id="1625426at2"/>
<proteinExistence type="predicted"/>
<dbReference type="Gene3D" id="3.40.50.300">
    <property type="entry name" value="P-loop containing nucleotide triphosphate hydrolases"/>
    <property type="match status" value="1"/>
</dbReference>
<dbReference type="RefSeq" id="WP_113988510.1">
    <property type="nucleotide sequence ID" value="NZ_QLST01000004.1"/>
</dbReference>
<feature type="compositionally biased region" description="Basic and acidic residues" evidence="1">
    <location>
        <begin position="1"/>
        <end position="10"/>
    </location>
</feature>
<feature type="region of interest" description="Disordered" evidence="1">
    <location>
        <begin position="1"/>
        <end position="20"/>
    </location>
</feature>
<organism evidence="3 4">
    <name type="scientific">Flavobacterium tibetense</name>
    <dbReference type="NCBI Taxonomy" id="2233533"/>
    <lineage>
        <taxon>Bacteria</taxon>
        <taxon>Pseudomonadati</taxon>
        <taxon>Bacteroidota</taxon>
        <taxon>Flavobacteriia</taxon>
        <taxon>Flavobacteriales</taxon>
        <taxon>Flavobacteriaceae</taxon>
        <taxon>Flavobacterium</taxon>
    </lineage>
</organism>
<gene>
    <name evidence="3" type="ORF">DPN68_04795</name>
</gene>
<dbReference type="InterPro" id="IPR003593">
    <property type="entry name" value="AAA+_ATPase"/>
</dbReference>
<name>A0A365P3F7_9FLAO</name>
<dbReference type="EMBL" id="QLST01000004">
    <property type="protein sequence ID" value="RBA29080.1"/>
    <property type="molecule type" value="Genomic_DNA"/>
</dbReference>
<reference evidence="3 4" key="1">
    <citation type="submission" date="2018-06" db="EMBL/GenBank/DDBJ databases">
        <title>Flavobacterium tibetense sp. nov., isolated from a wetland YonghuCo on Tibetan Plateau.</title>
        <authorList>
            <person name="Xing P."/>
            <person name="Phurbu D."/>
            <person name="Lu H."/>
        </authorList>
    </citation>
    <scope>NUCLEOTIDE SEQUENCE [LARGE SCALE GENOMIC DNA]</scope>
    <source>
        <strain evidence="3 4">YH5</strain>
    </source>
</reference>
<keyword evidence="4" id="KW-1185">Reference proteome</keyword>
<comment type="caution">
    <text evidence="3">The sequence shown here is derived from an EMBL/GenBank/DDBJ whole genome shotgun (WGS) entry which is preliminary data.</text>
</comment>
<evidence type="ECO:0000313" key="3">
    <source>
        <dbReference type="EMBL" id="RBA29080.1"/>
    </source>
</evidence>
<dbReference type="Proteomes" id="UP000253319">
    <property type="component" value="Unassembled WGS sequence"/>
</dbReference>
<evidence type="ECO:0000313" key="4">
    <source>
        <dbReference type="Proteomes" id="UP000253319"/>
    </source>
</evidence>
<protein>
    <submittedName>
        <fullName evidence="3">AAA family ATPase</fullName>
    </submittedName>
</protein>